<keyword evidence="9" id="KW-1185">Reference proteome</keyword>
<evidence type="ECO:0000256" key="5">
    <source>
        <dbReference type="ARBA" id="ARBA00022840"/>
    </source>
</evidence>
<sequence length="310" mass="32035">MEPTAPHVVVLAPDPLLTVTVEVSAETDVPEIHVHAGGQGLWLARMARSLGATVTACTPVGGETGTVAAHLAREEGIDLRTTPGPPTGAYVHDRRGGDRLEVARQPSRTLDRHSVDDLAGTFLVASLDADVCVLTGTQDPTLAPDVLGRLARDLRAAGRTVVADLSGPQARAVASVEGVVLKMSHEELVDGGFAADASLPALRAAARELVAAGLRALVVSRAGEPALVVAADEAFLTTTPPMTTVDHRGAGDSMTAGIAVGLARGESLSEAVRLGAAAGALNVTRHGLGTGRREQVERWAREIRVDPLMD</sequence>
<dbReference type="Proteomes" id="UP000642107">
    <property type="component" value="Unassembled WGS sequence"/>
</dbReference>
<dbReference type="PIRSF" id="PIRSF000535">
    <property type="entry name" value="1PFK/6PFK/LacC"/>
    <property type="match status" value="1"/>
</dbReference>
<dbReference type="PANTHER" id="PTHR46566">
    <property type="entry name" value="1-PHOSPHOFRUCTOKINASE-RELATED"/>
    <property type="match status" value="1"/>
</dbReference>
<accession>A0ABR9DNA4</accession>
<evidence type="ECO:0000256" key="2">
    <source>
        <dbReference type="ARBA" id="ARBA00022679"/>
    </source>
</evidence>
<dbReference type="Pfam" id="PF00294">
    <property type="entry name" value="PfkB"/>
    <property type="match status" value="1"/>
</dbReference>
<dbReference type="PANTHER" id="PTHR46566:SF2">
    <property type="entry name" value="ATP-DEPENDENT 6-PHOSPHOFRUCTOKINASE ISOZYME 2"/>
    <property type="match status" value="1"/>
</dbReference>
<keyword evidence="2 6" id="KW-0808">Transferase</keyword>
<dbReference type="InterPro" id="IPR011611">
    <property type="entry name" value="PfkB_dom"/>
</dbReference>
<dbReference type="InterPro" id="IPR029056">
    <property type="entry name" value="Ribokinase-like"/>
</dbReference>
<dbReference type="RefSeq" id="WP_192278060.1">
    <property type="nucleotide sequence ID" value="NZ_JACZDF010000002.1"/>
</dbReference>
<evidence type="ECO:0000256" key="6">
    <source>
        <dbReference type="PIRNR" id="PIRNR000535"/>
    </source>
</evidence>
<reference evidence="8 9" key="1">
    <citation type="submission" date="2020-09" db="EMBL/GenBank/DDBJ databases">
        <title>Flavimobilis rhizosphaerae sp. nov., isolated from rhizosphere soil of Spartina alterniflora.</title>
        <authorList>
            <person name="Hanqin C."/>
        </authorList>
    </citation>
    <scope>NUCLEOTIDE SEQUENCE [LARGE SCALE GENOMIC DNA]</scope>
    <source>
        <strain evidence="8 9">GY 10621</strain>
    </source>
</reference>
<evidence type="ECO:0000313" key="9">
    <source>
        <dbReference type="Proteomes" id="UP000642107"/>
    </source>
</evidence>
<keyword evidence="3" id="KW-0547">Nucleotide-binding</keyword>
<comment type="similarity">
    <text evidence="1">Belongs to the carbohydrate kinase PfkB family.</text>
</comment>
<organism evidence="8 9">
    <name type="scientific">Flavimobilis rhizosphaerae</name>
    <dbReference type="NCBI Taxonomy" id="2775421"/>
    <lineage>
        <taxon>Bacteria</taxon>
        <taxon>Bacillati</taxon>
        <taxon>Actinomycetota</taxon>
        <taxon>Actinomycetes</taxon>
        <taxon>Micrococcales</taxon>
        <taxon>Jonesiaceae</taxon>
        <taxon>Flavimobilis</taxon>
    </lineage>
</organism>
<evidence type="ECO:0000313" key="8">
    <source>
        <dbReference type="EMBL" id="MBD9698611.1"/>
    </source>
</evidence>
<dbReference type="SUPFAM" id="SSF53613">
    <property type="entry name" value="Ribokinase-like"/>
    <property type="match status" value="1"/>
</dbReference>
<dbReference type="Gene3D" id="3.40.1190.20">
    <property type="match status" value="1"/>
</dbReference>
<keyword evidence="4 8" id="KW-0418">Kinase</keyword>
<dbReference type="GO" id="GO:0016301">
    <property type="term" value="F:kinase activity"/>
    <property type="evidence" value="ECO:0007669"/>
    <property type="project" value="UniProtKB-KW"/>
</dbReference>
<gene>
    <name evidence="8" type="ORF">IGS67_03760</name>
</gene>
<feature type="domain" description="Carbohydrate kinase PfkB" evidence="7">
    <location>
        <begin position="28"/>
        <end position="290"/>
    </location>
</feature>
<protein>
    <submittedName>
        <fullName evidence="8">Bifunctional hydroxymethylpyrimidine kinase/phosphomethylpyrimidine kinase</fullName>
    </submittedName>
</protein>
<evidence type="ECO:0000259" key="7">
    <source>
        <dbReference type="Pfam" id="PF00294"/>
    </source>
</evidence>
<keyword evidence="5" id="KW-0067">ATP-binding</keyword>
<proteinExistence type="inferred from homology"/>
<dbReference type="EMBL" id="JACZDF010000002">
    <property type="protein sequence ID" value="MBD9698611.1"/>
    <property type="molecule type" value="Genomic_DNA"/>
</dbReference>
<dbReference type="InterPro" id="IPR017583">
    <property type="entry name" value="Tagatose/fructose_Pkinase"/>
</dbReference>
<evidence type="ECO:0000256" key="4">
    <source>
        <dbReference type="ARBA" id="ARBA00022777"/>
    </source>
</evidence>
<evidence type="ECO:0000256" key="1">
    <source>
        <dbReference type="ARBA" id="ARBA00010688"/>
    </source>
</evidence>
<name>A0ABR9DNA4_9MICO</name>
<evidence type="ECO:0000256" key="3">
    <source>
        <dbReference type="ARBA" id="ARBA00022741"/>
    </source>
</evidence>
<comment type="caution">
    <text evidence="8">The sequence shown here is derived from an EMBL/GenBank/DDBJ whole genome shotgun (WGS) entry which is preliminary data.</text>
</comment>